<comment type="caution">
    <text evidence="2">The sequence shown here is derived from an EMBL/GenBank/DDBJ whole genome shotgun (WGS) entry which is preliminary data.</text>
</comment>
<dbReference type="Proteomes" id="UP000276133">
    <property type="component" value="Unassembled WGS sequence"/>
</dbReference>
<protein>
    <submittedName>
        <fullName evidence="2">Transitional endoplasmic reticulum ATPase</fullName>
    </submittedName>
</protein>
<dbReference type="AlphaFoldDB" id="A0A3M7PG60"/>
<accession>A0A3M7PG60</accession>
<dbReference type="Pfam" id="PF17862">
    <property type="entry name" value="AAA_lid_3"/>
    <property type="match status" value="1"/>
</dbReference>
<feature type="domain" description="AAA ATPase AAA+ lid" evidence="1">
    <location>
        <begin position="36"/>
        <end position="59"/>
    </location>
</feature>
<reference evidence="2 3" key="1">
    <citation type="journal article" date="2018" name="Sci. Rep.">
        <title>Genomic signatures of local adaptation to the degree of environmental predictability in rotifers.</title>
        <authorList>
            <person name="Franch-Gras L."/>
            <person name="Hahn C."/>
            <person name="Garcia-Roger E.M."/>
            <person name="Carmona M.J."/>
            <person name="Serra M."/>
            <person name="Gomez A."/>
        </authorList>
    </citation>
    <scope>NUCLEOTIDE SEQUENCE [LARGE SCALE GENOMIC DNA]</scope>
    <source>
        <strain evidence="2">HYR1</strain>
    </source>
</reference>
<dbReference type="InterPro" id="IPR041569">
    <property type="entry name" value="AAA_lid_3"/>
</dbReference>
<dbReference type="STRING" id="10195.A0A3M7PG60"/>
<gene>
    <name evidence="2" type="ORF">BpHYR1_023734</name>
</gene>
<sequence length="66" mass="7427">MYQGDISWFSVRSISDYLSRINILKAALRKSPISKDVDLEFLAKATHGFSGADLTEICQCAFPWTN</sequence>
<name>A0A3M7PG60_BRAPC</name>
<evidence type="ECO:0000313" key="3">
    <source>
        <dbReference type="Proteomes" id="UP000276133"/>
    </source>
</evidence>
<keyword evidence="3" id="KW-1185">Reference proteome</keyword>
<organism evidence="2 3">
    <name type="scientific">Brachionus plicatilis</name>
    <name type="common">Marine rotifer</name>
    <name type="synonym">Brachionus muelleri</name>
    <dbReference type="NCBI Taxonomy" id="10195"/>
    <lineage>
        <taxon>Eukaryota</taxon>
        <taxon>Metazoa</taxon>
        <taxon>Spiralia</taxon>
        <taxon>Gnathifera</taxon>
        <taxon>Rotifera</taxon>
        <taxon>Eurotatoria</taxon>
        <taxon>Monogononta</taxon>
        <taxon>Pseudotrocha</taxon>
        <taxon>Ploima</taxon>
        <taxon>Brachionidae</taxon>
        <taxon>Brachionus</taxon>
    </lineage>
</organism>
<dbReference type="EMBL" id="REGN01011034">
    <property type="protein sequence ID" value="RMZ98003.1"/>
    <property type="molecule type" value="Genomic_DNA"/>
</dbReference>
<dbReference type="Gene3D" id="6.10.20.150">
    <property type="match status" value="1"/>
</dbReference>
<proteinExistence type="predicted"/>
<evidence type="ECO:0000259" key="1">
    <source>
        <dbReference type="Pfam" id="PF17862"/>
    </source>
</evidence>
<evidence type="ECO:0000313" key="2">
    <source>
        <dbReference type="EMBL" id="RMZ98003.1"/>
    </source>
</evidence>
<dbReference type="OrthoDB" id="27435at2759"/>